<dbReference type="GO" id="GO:0006897">
    <property type="term" value="P:endocytosis"/>
    <property type="evidence" value="ECO:0007669"/>
    <property type="project" value="TreeGrafter"/>
</dbReference>
<dbReference type="OrthoDB" id="4033880at2759"/>
<dbReference type="PANTHER" id="PTHR12276:SF116">
    <property type="entry name" value="ENTH_VHS FAMILY PROTEIN"/>
    <property type="match status" value="1"/>
</dbReference>
<gene>
    <name evidence="5" type="ORF">Lalb_Chr19g0137821</name>
</gene>
<dbReference type="EMBL" id="WOCE01000019">
    <property type="protein sequence ID" value="KAE9593253.1"/>
    <property type="molecule type" value="Genomic_DNA"/>
</dbReference>
<evidence type="ECO:0000256" key="1">
    <source>
        <dbReference type="ARBA" id="ARBA00004132"/>
    </source>
</evidence>
<evidence type="ECO:0000256" key="3">
    <source>
        <dbReference type="ARBA" id="ARBA00023034"/>
    </source>
</evidence>
<dbReference type="InterPro" id="IPR013809">
    <property type="entry name" value="ENTH"/>
</dbReference>
<dbReference type="PROSITE" id="PS50942">
    <property type="entry name" value="ENTH"/>
    <property type="match status" value="1"/>
</dbReference>
<dbReference type="CDD" id="cd03571">
    <property type="entry name" value="ENTH"/>
    <property type="match status" value="1"/>
</dbReference>
<dbReference type="PANTHER" id="PTHR12276">
    <property type="entry name" value="EPSIN/ENT-RELATED"/>
    <property type="match status" value="1"/>
</dbReference>
<keyword evidence="3" id="KW-0333">Golgi apparatus</keyword>
<comment type="subcellular location">
    <subcellularLocation>
        <location evidence="1">Cytoplasmic vesicle</location>
        <location evidence="1">Clathrin-coated vesicle</location>
    </subcellularLocation>
    <subcellularLocation>
        <location evidence="2">Golgi apparatus</location>
    </subcellularLocation>
</comment>
<proteinExistence type="predicted"/>
<dbReference type="InterPro" id="IPR008942">
    <property type="entry name" value="ENTH_VHS"/>
</dbReference>
<sequence length="335" mass="38358">MSTQLNKNNTSKMSTPLFHEFKKQASFFFKEKIKTARLALTDVTPAELMTEEATNGNPWAPDTPTLISISKAAFELDDYWRIVEILHKRLLKFEKNNWRISYNSLIVLEHMLTHGPESVADEFQCDRDVINQLKVFQYIDDTGFNWGLTVRKKSEWIMKLMDKGTLLKEERNRARRLSRGIQGFGSLSQRSTPAQGILVREKSMPITSGRCNSEINKHENHENMSSCSYNCVDTTAINKSPSHQGGIFESLDNVETKSYRDDPSDNQMLQRSETSSKEIMEPSIEEFHLWNLRGESNSLLDCNEEDSNLGSFIEEDDHPFNSITETHGAASLLFC</sequence>
<reference evidence="6" key="1">
    <citation type="journal article" date="2020" name="Nat. Commun.">
        <title>Genome sequence of the cluster root forming white lupin.</title>
        <authorList>
            <person name="Hufnagel B."/>
            <person name="Marques A."/>
            <person name="Soriano A."/>
            <person name="Marques L."/>
            <person name="Divol F."/>
            <person name="Doumas P."/>
            <person name="Sallet E."/>
            <person name="Mancinotti D."/>
            <person name="Carrere S."/>
            <person name="Marande W."/>
            <person name="Arribat S."/>
            <person name="Keller J."/>
            <person name="Huneau C."/>
            <person name="Blein T."/>
            <person name="Aime D."/>
            <person name="Laguerre M."/>
            <person name="Taylor J."/>
            <person name="Schubert V."/>
            <person name="Nelson M."/>
            <person name="Geu-Flores F."/>
            <person name="Crespi M."/>
            <person name="Gallardo-Guerrero K."/>
            <person name="Delaux P.-M."/>
            <person name="Salse J."/>
            <person name="Berges H."/>
            <person name="Guyot R."/>
            <person name="Gouzy J."/>
            <person name="Peret B."/>
        </authorList>
    </citation>
    <scope>NUCLEOTIDE SEQUENCE [LARGE SCALE GENOMIC DNA]</scope>
    <source>
        <strain evidence="6">cv. Amiga</strain>
    </source>
</reference>
<dbReference type="GO" id="GO:0005768">
    <property type="term" value="C:endosome"/>
    <property type="evidence" value="ECO:0007669"/>
    <property type="project" value="TreeGrafter"/>
</dbReference>
<dbReference type="AlphaFoldDB" id="A0A6A5NSM7"/>
<keyword evidence="4" id="KW-0968">Cytoplasmic vesicle</keyword>
<dbReference type="SUPFAM" id="SSF48464">
    <property type="entry name" value="ENTH/VHS domain"/>
    <property type="match status" value="1"/>
</dbReference>
<evidence type="ECO:0000313" key="5">
    <source>
        <dbReference type="EMBL" id="KAE9593253.1"/>
    </source>
</evidence>
<accession>A0A6A5NSM7</accession>
<dbReference type="GO" id="GO:0005886">
    <property type="term" value="C:plasma membrane"/>
    <property type="evidence" value="ECO:0007669"/>
    <property type="project" value="TreeGrafter"/>
</dbReference>
<dbReference type="GO" id="GO:0030125">
    <property type="term" value="C:clathrin vesicle coat"/>
    <property type="evidence" value="ECO:0007669"/>
    <property type="project" value="TreeGrafter"/>
</dbReference>
<comment type="caution">
    <text evidence="5">The sequence shown here is derived from an EMBL/GenBank/DDBJ whole genome shotgun (WGS) entry which is preliminary data.</text>
</comment>
<evidence type="ECO:0000313" key="6">
    <source>
        <dbReference type="Proteomes" id="UP000447434"/>
    </source>
</evidence>
<dbReference type="Gene3D" id="1.25.40.90">
    <property type="match status" value="1"/>
</dbReference>
<keyword evidence="6" id="KW-1185">Reference proteome</keyword>
<dbReference type="Proteomes" id="UP000447434">
    <property type="component" value="Chromosome 19"/>
</dbReference>
<dbReference type="SMART" id="SM00273">
    <property type="entry name" value="ENTH"/>
    <property type="match status" value="1"/>
</dbReference>
<dbReference type="GO" id="GO:0005543">
    <property type="term" value="F:phospholipid binding"/>
    <property type="evidence" value="ECO:0007669"/>
    <property type="project" value="TreeGrafter"/>
</dbReference>
<dbReference type="GO" id="GO:0030276">
    <property type="term" value="F:clathrin binding"/>
    <property type="evidence" value="ECO:0007669"/>
    <property type="project" value="TreeGrafter"/>
</dbReference>
<evidence type="ECO:0000256" key="4">
    <source>
        <dbReference type="ARBA" id="ARBA00023329"/>
    </source>
</evidence>
<organism evidence="5 6">
    <name type="scientific">Lupinus albus</name>
    <name type="common">White lupine</name>
    <name type="synonym">Lupinus termis</name>
    <dbReference type="NCBI Taxonomy" id="3870"/>
    <lineage>
        <taxon>Eukaryota</taxon>
        <taxon>Viridiplantae</taxon>
        <taxon>Streptophyta</taxon>
        <taxon>Embryophyta</taxon>
        <taxon>Tracheophyta</taxon>
        <taxon>Spermatophyta</taxon>
        <taxon>Magnoliopsida</taxon>
        <taxon>eudicotyledons</taxon>
        <taxon>Gunneridae</taxon>
        <taxon>Pentapetalae</taxon>
        <taxon>rosids</taxon>
        <taxon>fabids</taxon>
        <taxon>Fabales</taxon>
        <taxon>Fabaceae</taxon>
        <taxon>Papilionoideae</taxon>
        <taxon>50 kb inversion clade</taxon>
        <taxon>genistoids sensu lato</taxon>
        <taxon>core genistoids</taxon>
        <taxon>Genisteae</taxon>
        <taxon>Lupinus</taxon>
    </lineage>
</organism>
<name>A0A6A5NSM7_LUPAL</name>
<protein>
    <submittedName>
        <fullName evidence="5">Uncharacterized protein</fullName>
    </submittedName>
</protein>
<dbReference type="Pfam" id="PF01417">
    <property type="entry name" value="ENTH"/>
    <property type="match status" value="1"/>
</dbReference>
<evidence type="ECO:0000256" key="2">
    <source>
        <dbReference type="ARBA" id="ARBA00004555"/>
    </source>
</evidence>
<dbReference type="GO" id="GO:0005794">
    <property type="term" value="C:Golgi apparatus"/>
    <property type="evidence" value="ECO:0007669"/>
    <property type="project" value="UniProtKB-SubCell"/>
</dbReference>